<feature type="domain" description="Response regulatory" evidence="16">
    <location>
        <begin position="805"/>
        <end position="924"/>
    </location>
</feature>
<dbReference type="CDD" id="cd16922">
    <property type="entry name" value="HATPase_EvgS-ArcB-TorS-like"/>
    <property type="match status" value="1"/>
</dbReference>
<dbReference type="GO" id="GO:0016020">
    <property type="term" value="C:membrane"/>
    <property type="evidence" value="ECO:0007669"/>
    <property type="project" value="UniProtKB-SubCell"/>
</dbReference>
<evidence type="ECO:0000256" key="14">
    <source>
        <dbReference type="SAM" id="Phobius"/>
    </source>
</evidence>
<dbReference type="CDD" id="cd00130">
    <property type="entry name" value="PAS"/>
    <property type="match status" value="2"/>
</dbReference>
<keyword evidence="13" id="KW-0175">Coiled coil</keyword>
<dbReference type="SUPFAM" id="SSF55874">
    <property type="entry name" value="ATPase domain of HSP90 chaperone/DNA topoisomerase II/histidine kinase"/>
    <property type="match status" value="1"/>
</dbReference>
<dbReference type="InterPro" id="IPR005467">
    <property type="entry name" value="His_kinase_dom"/>
</dbReference>
<evidence type="ECO:0000259" key="16">
    <source>
        <dbReference type="PROSITE" id="PS50110"/>
    </source>
</evidence>
<evidence type="ECO:0000256" key="12">
    <source>
        <dbReference type="PROSITE-ProRule" id="PRU00169"/>
    </source>
</evidence>
<dbReference type="Gene3D" id="1.10.287.130">
    <property type="match status" value="1"/>
</dbReference>
<evidence type="ECO:0000256" key="9">
    <source>
        <dbReference type="ARBA" id="ARBA00022840"/>
    </source>
</evidence>
<evidence type="ECO:0000256" key="13">
    <source>
        <dbReference type="SAM" id="Coils"/>
    </source>
</evidence>
<dbReference type="Proteomes" id="UP000434052">
    <property type="component" value="Unassembled WGS sequence"/>
</dbReference>
<feature type="modified residue" description="4-aspartylphosphate" evidence="12">
    <location>
        <position position="854"/>
    </location>
</feature>
<organism evidence="19 20">
    <name type="scientific">Oceanidesulfovibrio marinus</name>
    <dbReference type="NCBI Taxonomy" id="370038"/>
    <lineage>
        <taxon>Bacteria</taxon>
        <taxon>Pseudomonadati</taxon>
        <taxon>Thermodesulfobacteriota</taxon>
        <taxon>Desulfovibrionia</taxon>
        <taxon>Desulfovibrionales</taxon>
        <taxon>Desulfovibrionaceae</taxon>
        <taxon>Oceanidesulfovibrio</taxon>
    </lineage>
</organism>
<dbReference type="InterPro" id="IPR036097">
    <property type="entry name" value="HisK_dim/P_sf"/>
</dbReference>
<dbReference type="GO" id="GO:0000155">
    <property type="term" value="F:phosphorelay sensor kinase activity"/>
    <property type="evidence" value="ECO:0007669"/>
    <property type="project" value="InterPro"/>
</dbReference>
<dbReference type="InterPro" id="IPR036890">
    <property type="entry name" value="HATPase_C_sf"/>
</dbReference>
<dbReference type="NCBIfam" id="TIGR00229">
    <property type="entry name" value="sensory_box"/>
    <property type="match status" value="2"/>
</dbReference>
<accession>A0A6P1ZC94</accession>
<evidence type="ECO:0000256" key="7">
    <source>
        <dbReference type="ARBA" id="ARBA00022741"/>
    </source>
</evidence>
<evidence type="ECO:0000256" key="8">
    <source>
        <dbReference type="ARBA" id="ARBA00022777"/>
    </source>
</evidence>
<feature type="transmembrane region" description="Helical" evidence="14">
    <location>
        <begin position="201"/>
        <end position="221"/>
    </location>
</feature>
<evidence type="ECO:0000256" key="1">
    <source>
        <dbReference type="ARBA" id="ARBA00000085"/>
    </source>
</evidence>
<dbReference type="OrthoDB" id="5383323at2"/>
<dbReference type="InterPro" id="IPR001789">
    <property type="entry name" value="Sig_transdc_resp-reg_receiver"/>
</dbReference>
<dbReference type="SMART" id="SM00448">
    <property type="entry name" value="REC"/>
    <property type="match status" value="1"/>
</dbReference>
<keyword evidence="8" id="KW-0418">Kinase</keyword>
<evidence type="ECO:0000256" key="3">
    <source>
        <dbReference type="ARBA" id="ARBA00012438"/>
    </source>
</evidence>
<dbReference type="SUPFAM" id="SSF52172">
    <property type="entry name" value="CheY-like"/>
    <property type="match status" value="1"/>
</dbReference>
<keyword evidence="7" id="KW-0547">Nucleotide-binding</keyword>
<keyword evidence="6 14" id="KW-0812">Transmembrane</keyword>
<evidence type="ECO:0000313" key="19">
    <source>
        <dbReference type="EMBL" id="TVM31401.1"/>
    </source>
</evidence>
<dbReference type="SMART" id="SM00388">
    <property type="entry name" value="HisKA"/>
    <property type="match status" value="1"/>
</dbReference>
<evidence type="ECO:0000259" key="17">
    <source>
        <dbReference type="PROSITE" id="PS50112"/>
    </source>
</evidence>
<dbReference type="CDD" id="cd17546">
    <property type="entry name" value="REC_hyHK_CKI1_RcsC-like"/>
    <property type="match status" value="1"/>
</dbReference>
<feature type="coiled-coil region" evidence="13">
    <location>
        <begin position="532"/>
        <end position="559"/>
    </location>
</feature>
<dbReference type="InterPro" id="IPR004358">
    <property type="entry name" value="Sig_transdc_His_kin-like_C"/>
</dbReference>
<evidence type="ECO:0000256" key="4">
    <source>
        <dbReference type="ARBA" id="ARBA00022553"/>
    </source>
</evidence>
<dbReference type="GO" id="GO:0005524">
    <property type="term" value="F:ATP binding"/>
    <property type="evidence" value="ECO:0007669"/>
    <property type="project" value="UniProtKB-KW"/>
</dbReference>
<keyword evidence="9" id="KW-0067">ATP-binding</keyword>
<evidence type="ECO:0000256" key="11">
    <source>
        <dbReference type="ARBA" id="ARBA00023136"/>
    </source>
</evidence>
<dbReference type="PROSITE" id="PS50109">
    <property type="entry name" value="HIS_KIN"/>
    <property type="match status" value="1"/>
</dbReference>
<feature type="domain" description="PAS" evidence="17">
    <location>
        <begin position="300"/>
        <end position="351"/>
    </location>
</feature>
<comment type="subcellular location">
    <subcellularLocation>
        <location evidence="2">Membrane</location>
    </subcellularLocation>
</comment>
<feature type="domain" description="PAC" evidence="18">
    <location>
        <begin position="354"/>
        <end position="406"/>
    </location>
</feature>
<dbReference type="InterPro" id="IPR035965">
    <property type="entry name" value="PAS-like_dom_sf"/>
</dbReference>
<dbReference type="EMBL" id="QMIF01000016">
    <property type="protein sequence ID" value="TVM31401.1"/>
    <property type="molecule type" value="Genomic_DNA"/>
</dbReference>
<dbReference type="Pfam" id="PF08447">
    <property type="entry name" value="PAS_3"/>
    <property type="match status" value="1"/>
</dbReference>
<dbReference type="InterPro" id="IPR001610">
    <property type="entry name" value="PAC"/>
</dbReference>
<name>A0A6P1ZC94_9BACT</name>
<dbReference type="CDD" id="cd00082">
    <property type="entry name" value="HisKA"/>
    <property type="match status" value="1"/>
</dbReference>
<dbReference type="PANTHER" id="PTHR43047">
    <property type="entry name" value="TWO-COMPONENT HISTIDINE PROTEIN KINASE"/>
    <property type="match status" value="1"/>
</dbReference>
<dbReference type="PANTHER" id="PTHR43047:SF78">
    <property type="entry name" value="SENSORY_REGULATORY PROTEIN RPFC"/>
    <property type="match status" value="1"/>
</dbReference>
<dbReference type="EC" id="2.7.13.3" evidence="3"/>
<dbReference type="Gene3D" id="3.30.450.20">
    <property type="entry name" value="PAS domain"/>
    <property type="match status" value="2"/>
</dbReference>
<comment type="catalytic activity">
    <reaction evidence="1">
        <text>ATP + protein L-histidine = ADP + protein N-phospho-L-histidine.</text>
        <dbReference type="EC" id="2.7.13.3"/>
    </reaction>
</comment>
<dbReference type="PROSITE" id="PS50113">
    <property type="entry name" value="PAC"/>
    <property type="match status" value="1"/>
</dbReference>
<dbReference type="AlphaFoldDB" id="A0A6P1ZC94"/>
<proteinExistence type="predicted"/>
<evidence type="ECO:0000256" key="10">
    <source>
        <dbReference type="ARBA" id="ARBA00022989"/>
    </source>
</evidence>
<dbReference type="Pfam" id="PF00512">
    <property type="entry name" value="HisKA"/>
    <property type="match status" value="1"/>
</dbReference>
<dbReference type="Pfam" id="PF00072">
    <property type="entry name" value="Response_reg"/>
    <property type="match status" value="1"/>
</dbReference>
<dbReference type="InterPro" id="IPR013656">
    <property type="entry name" value="PAS_4"/>
</dbReference>
<dbReference type="InterPro" id="IPR000014">
    <property type="entry name" value="PAS"/>
</dbReference>
<dbReference type="FunFam" id="1.10.287.130:FF:000004">
    <property type="entry name" value="Ethylene receptor 1"/>
    <property type="match status" value="1"/>
</dbReference>
<dbReference type="Pfam" id="PF02518">
    <property type="entry name" value="HATPase_c"/>
    <property type="match status" value="1"/>
</dbReference>
<evidence type="ECO:0000256" key="6">
    <source>
        <dbReference type="ARBA" id="ARBA00022692"/>
    </source>
</evidence>
<comment type="caution">
    <text evidence="19">The sequence shown here is derived from an EMBL/GenBank/DDBJ whole genome shotgun (WGS) entry which is preliminary data.</text>
</comment>
<dbReference type="PROSITE" id="PS50112">
    <property type="entry name" value="PAS"/>
    <property type="match status" value="2"/>
</dbReference>
<dbReference type="InterPro" id="IPR000700">
    <property type="entry name" value="PAS-assoc_C"/>
</dbReference>
<dbReference type="SUPFAM" id="SSF47384">
    <property type="entry name" value="Homodimeric domain of signal transducing histidine kinase"/>
    <property type="match status" value="1"/>
</dbReference>
<dbReference type="Gene3D" id="3.30.565.10">
    <property type="entry name" value="Histidine kinase-like ATPase, C-terminal domain"/>
    <property type="match status" value="1"/>
</dbReference>
<dbReference type="SUPFAM" id="SSF55785">
    <property type="entry name" value="PYP-like sensor domain (PAS domain)"/>
    <property type="match status" value="2"/>
</dbReference>
<dbReference type="SMART" id="SM00091">
    <property type="entry name" value="PAS"/>
    <property type="match status" value="2"/>
</dbReference>
<dbReference type="InterPro" id="IPR013655">
    <property type="entry name" value="PAS_fold_3"/>
</dbReference>
<dbReference type="InterPro" id="IPR003594">
    <property type="entry name" value="HATPase_dom"/>
</dbReference>
<feature type="transmembrane region" description="Helical" evidence="14">
    <location>
        <begin position="31"/>
        <end position="52"/>
    </location>
</feature>
<sequence>MTVTIPALEKPASPRGLVSAWNGMSLRKKGYLVLIVPVLSLVSCAWLFHASLELENEARKQINQTIEVIDSISRLYGDIFRAVGAAYATFTTNEPDTDIRYQKAHALVMHDLDRLTRLTQNNAEQSRNVTELSVLANRRLDLAWRLASHPNPLETMPEVVEQGRATMIQVFQKLAEMRALEDQNLAANRQHLDSIKAKMRYSVGASLLLGLLGGIASMFFFTSSILRRVRRLEQTAQKLSPGMRLSDKADTLDELGRLDLAYKEALHLRQQHEGELHQHMERFRAIADYTYDWENWFSPKGELLWVNPAVARITGYTPEQCHDMEGFPIPLIHPDDRAFMQQKFTTALHGEPGKDFEFRLVRKDGAVIWAAVSWQPIFDSKGENLGYRSSIRDITEKKTSREELLSTRDALQSRTRELDAVLSSVQDYIFMFDARGRFVFANQKLLDLWGLSATEAFGKTMRELNYPEEVEQALTQGVEYVLRTGEVFTNETYYTSPVTGEACYYENILSPVGEPGANTGYVAGASRDVTDFKRLVAESEEAREQADAANEAKSRFLANMSHEIRTPLNGIQGMLQLIQTTELDQEQTEYTDTALKSSRRLTSLLSDILDISRSEENRLELAEESFDLRESILALSQMFTPVARNSNLELRVMLDPDLPGVVIGDNVRIQQVLSNIIGNALKFTSKGHVELTVRRMSATIGSASTICFTITDTGIGMPQDKLDHLFEAFTQAESNFNRRFQGAGLGLAISKRLVDLMGGTISVSSEVDRGTSFELCLPLPEAQSDAALLPGREDAPADTEGAALRILLAEDDDISRKAQQTLLEKLGYQVVAVTNGRQALDVLSLKPFDIVLMDIQMPVMNGLDATQAIRNGLAGDNVKGIAVIATTAYAMPGDRQKFLEAGVDGYVPKPVERETIEEVIRSVLHHPPLQ</sequence>
<dbReference type="SMART" id="SM00387">
    <property type="entry name" value="HATPase_c"/>
    <property type="match status" value="1"/>
</dbReference>
<keyword evidence="5" id="KW-0808">Transferase</keyword>
<dbReference type="InterPro" id="IPR003661">
    <property type="entry name" value="HisK_dim/P_dom"/>
</dbReference>
<keyword evidence="10 14" id="KW-1133">Transmembrane helix</keyword>
<dbReference type="Pfam" id="PF08448">
    <property type="entry name" value="PAS_4"/>
    <property type="match status" value="1"/>
</dbReference>
<dbReference type="SMART" id="SM00086">
    <property type="entry name" value="PAC"/>
    <property type="match status" value="1"/>
</dbReference>
<dbReference type="Gene3D" id="3.40.50.2300">
    <property type="match status" value="1"/>
</dbReference>
<dbReference type="FunFam" id="3.30.565.10:FF:000010">
    <property type="entry name" value="Sensor histidine kinase RcsC"/>
    <property type="match status" value="1"/>
</dbReference>
<keyword evidence="4 12" id="KW-0597">Phosphoprotein</keyword>
<gene>
    <name evidence="19" type="ORF">DQK91_18575</name>
</gene>
<reference evidence="19 20" key="1">
    <citation type="submission" date="2018-06" db="EMBL/GenBank/DDBJ databases">
        <title>Complete genome of Desulfovibrio marinus P48SEP.</title>
        <authorList>
            <person name="Crispim J.S."/>
            <person name="Vidigal P.M.P."/>
            <person name="Silva L.C.F."/>
            <person name="Araujo L.C."/>
            <person name="Laguardia C.N."/>
            <person name="Dias R.S."/>
            <person name="Sousa M.P."/>
            <person name="Paula S.O."/>
            <person name="Silva C."/>
        </authorList>
    </citation>
    <scope>NUCLEOTIDE SEQUENCE [LARGE SCALE GENOMIC DNA]</scope>
    <source>
        <strain evidence="19 20">P48SEP</strain>
    </source>
</reference>
<evidence type="ECO:0000259" key="18">
    <source>
        <dbReference type="PROSITE" id="PS50113"/>
    </source>
</evidence>
<evidence type="ECO:0000313" key="20">
    <source>
        <dbReference type="Proteomes" id="UP000434052"/>
    </source>
</evidence>
<dbReference type="InterPro" id="IPR011006">
    <property type="entry name" value="CheY-like_superfamily"/>
</dbReference>
<feature type="domain" description="Histidine kinase" evidence="15">
    <location>
        <begin position="559"/>
        <end position="781"/>
    </location>
</feature>
<protein>
    <recommendedName>
        <fullName evidence="3">histidine kinase</fullName>
        <ecNumber evidence="3">2.7.13.3</ecNumber>
    </recommendedName>
</protein>
<keyword evidence="11 14" id="KW-0472">Membrane</keyword>
<evidence type="ECO:0000256" key="5">
    <source>
        <dbReference type="ARBA" id="ARBA00022679"/>
    </source>
</evidence>
<evidence type="ECO:0000256" key="2">
    <source>
        <dbReference type="ARBA" id="ARBA00004370"/>
    </source>
</evidence>
<dbReference type="PROSITE" id="PS50110">
    <property type="entry name" value="RESPONSE_REGULATORY"/>
    <property type="match status" value="1"/>
</dbReference>
<dbReference type="PRINTS" id="PR00344">
    <property type="entry name" value="BCTRLSENSOR"/>
</dbReference>
<feature type="domain" description="PAS" evidence="17">
    <location>
        <begin position="414"/>
        <end position="485"/>
    </location>
</feature>
<evidence type="ECO:0000259" key="15">
    <source>
        <dbReference type="PROSITE" id="PS50109"/>
    </source>
</evidence>